<accession>A0ABY5Z463</accession>
<reference evidence="2" key="1">
    <citation type="submission" date="2021-04" db="EMBL/GenBank/DDBJ databases">
        <title>Biosynthetic gene clusters of Dactylosporangioum roseum.</title>
        <authorList>
            <person name="Hartkoorn R.C."/>
            <person name="Beaudoing E."/>
            <person name="Hot D."/>
            <person name="Moureu S."/>
        </authorList>
    </citation>
    <scope>NUCLEOTIDE SEQUENCE</scope>
    <source>
        <strain evidence="2">NRRL B-16295</strain>
    </source>
</reference>
<dbReference type="EMBL" id="CP073721">
    <property type="protein sequence ID" value="UWZ36346.1"/>
    <property type="molecule type" value="Genomic_DNA"/>
</dbReference>
<evidence type="ECO:0000256" key="1">
    <source>
        <dbReference type="SAM" id="Phobius"/>
    </source>
</evidence>
<evidence type="ECO:0000313" key="2">
    <source>
        <dbReference type="EMBL" id="UWZ36346.1"/>
    </source>
</evidence>
<organism evidence="2 3">
    <name type="scientific">Dactylosporangium roseum</name>
    <dbReference type="NCBI Taxonomy" id="47989"/>
    <lineage>
        <taxon>Bacteria</taxon>
        <taxon>Bacillati</taxon>
        <taxon>Actinomycetota</taxon>
        <taxon>Actinomycetes</taxon>
        <taxon>Micromonosporales</taxon>
        <taxon>Micromonosporaceae</taxon>
        <taxon>Dactylosporangium</taxon>
    </lineage>
</organism>
<gene>
    <name evidence="2" type="ORF">Drose_35820</name>
</gene>
<dbReference type="RefSeq" id="WP_260725675.1">
    <property type="nucleotide sequence ID" value="NZ_BAAABS010000068.1"/>
</dbReference>
<keyword evidence="3" id="KW-1185">Reference proteome</keyword>
<protein>
    <submittedName>
        <fullName evidence="2">Uncharacterized protein</fullName>
    </submittedName>
</protein>
<name>A0ABY5Z463_9ACTN</name>
<feature type="transmembrane region" description="Helical" evidence="1">
    <location>
        <begin position="105"/>
        <end position="125"/>
    </location>
</feature>
<feature type="transmembrane region" description="Helical" evidence="1">
    <location>
        <begin position="39"/>
        <end position="61"/>
    </location>
</feature>
<keyword evidence="1" id="KW-0812">Transmembrane</keyword>
<feature type="transmembrane region" description="Helical" evidence="1">
    <location>
        <begin position="73"/>
        <end position="93"/>
    </location>
</feature>
<dbReference type="Proteomes" id="UP001058271">
    <property type="component" value="Chromosome"/>
</dbReference>
<keyword evidence="1" id="KW-1133">Transmembrane helix</keyword>
<proteinExistence type="predicted"/>
<keyword evidence="1" id="KW-0472">Membrane</keyword>
<evidence type="ECO:0000313" key="3">
    <source>
        <dbReference type="Proteomes" id="UP001058271"/>
    </source>
</evidence>
<sequence>MRSWLASGAGKAGQSGGDAEGGAAHGILAGVAHVHAFDAALALLSLVLLATSLLAVAGTAVRPGSAEPRLPGAARWMGIGSTGGFLAAESVAYAMSQTHVVPPPLLLLAGAAVHFLCGTVAALLWRRGITSLLRLISGWCADGTRHGGVVKPRSHARAIFTMPRWPTLRLAGRAPPR</sequence>